<feature type="chain" id="PRO_5034339175" evidence="5">
    <location>
        <begin position="25"/>
        <end position="496"/>
    </location>
</feature>
<gene>
    <name evidence="7" type="ORF">GCM10011274_34600</name>
</gene>
<dbReference type="InterPro" id="IPR024607">
    <property type="entry name" value="Sulfatase_CS"/>
</dbReference>
<evidence type="ECO:0000256" key="2">
    <source>
        <dbReference type="ARBA" id="ARBA00022723"/>
    </source>
</evidence>
<dbReference type="InterPro" id="IPR017850">
    <property type="entry name" value="Alkaline_phosphatase_core_sf"/>
</dbReference>
<keyword evidence="4" id="KW-0106">Calcium</keyword>
<dbReference type="Pfam" id="PF00884">
    <property type="entry name" value="Sulfatase"/>
    <property type="match status" value="1"/>
</dbReference>
<feature type="signal peptide" evidence="5">
    <location>
        <begin position="1"/>
        <end position="24"/>
    </location>
</feature>
<reference evidence="7" key="2">
    <citation type="submission" date="2020-09" db="EMBL/GenBank/DDBJ databases">
        <authorList>
            <person name="Sun Q."/>
            <person name="Kim S."/>
        </authorList>
    </citation>
    <scope>NUCLEOTIDE SEQUENCE</scope>
    <source>
        <strain evidence="7">KCTC 32337</strain>
    </source>
</reference>
<organism evidence="7 8">
    <name type="scientific">Paraglaciecola chathamensis</name>
    <dbReference type="NCBI Taxonomy" id="368405"/>
    <lineage>
        <taxon>Bacteria</taxon>
        <taxon>Pseudomonadati</taxon>
        <taxon>Pseudomonadota</taxon>
        <taxon>Gammaproteobacteria</taxon>
        <taxon>Alteromonadales</taxon>
        <taxon>Alteromonadaceae</taxon>
        <taxon>Paraglaciecola</taxon>
    </lineage>
</organism>
<evidence type="ECO:0000256" key="1">
    <source>
        <dbReference type="ARBA" id="ARBA00008779"/>
    </source>
</evidence>
<dbReference type="EMBL" id="BMZC01000010">
    <property type="protein sequence ID" value="GGZ73230.1"/>
    <property type="molecule type" value="Genomic_DNA"/>
</dbReference>
<dbReference type="PANTHER" id="PTHR42693:SF53">
    <property type="entry name" value="ENDO-4-O-SULFATASE"/>
    <property type="match status" value="1"/>
</dbReference>
<dbReference type="GO" id="GO:0004065">
    <property type="term" value="F:arylsulfatase activity"/>
    <property type="evidence" value="ECO:0007669"/>
    <property type="project" value="TreeGrafter"/>
</dbReference>
<evidence type="ECO:0000256" key="3">
    <source>
        <dbReference type="ARBA" id="ARBA00022801"/>
    </source>
</evidence>
<dbReference type="Proteomes" id="UP000622604">
    <property type="component" value="Unassembled WGS sequence"/>
</dbReference>
<evidence type="ECO:0000313" key="8">
    <source>
        <dbReference type="Proteomes" id="UP000622604"/>
    </source>
</evidence>
<dbReference type="InterPro" id="IPR050738">
    <property type="entry name" value="Sulfatase"/>
</dbReference>
<dbReference type="Gene3D" id="3.40.720.10">
    <property type="entry name" value="Alkaline Phosphatase, subunit A"/>
    <property type="match status" value="1"/>
</dbReference>
<feature type="domain" description="Sulfatase N-terminal" evidence="6">
    <location>
        <begin position="37"/>
        <end position="347"/>
    </location>
</feature>
<dbReference type="PROSITE" id="PS00149">
    <property type="entry name" value="SULFATASE_2"/>
    <property type="match status" value="1"/>
</dbReference>
<comment type="caution">
    <text evidence="7">The sequence shown here is derived from an EMBL/GenBank/DDBJ whole genome shotgun (WGS) entry which is preliminary data.</text>
</comment>
<keyword evidence="3" id="KW-0378">Hydrolase</keyword>
<dbReference type="GO" id="GO:0046872">
    <property type="term" value="F:metal ion binding"/>
    <property type="evidence" value="ECO:0007669"/>
    <property type="project" value="UniProtKB-KW"/>
</dbReference>
<proteinExistence type="inferred from homology"/>
<name>A0A8H9ICZ1_9ALTE</name>
<dbReference type="InterPro" id="IPR000917">
    <property type="entry name" value="Sulfatase_N"/>
</dbReference>
<comment type="similarity">
    <text evidence="1">Belongs to the sulfatase family.</text>
</comment>
<evidence type="ECO:0000313" key="7">
    <source>
        <dbReference type="EMBL" id="GGZ73230.1"/>
    </source>
</evidence>
<accession>A0A8H9ICZ1</accession>
<evidence type="ECO:0000259" key="6">
    <source>
        <dbReference type="Pfam" id="PF00884"/>
    </source>
</evidence>
<dbReference type="PROSITE" id="PS00523">
    <property type="entry name" value="SULFATASE_1"/>
    <property type="match status" value="1"/>
</dbReference>
<dbReference type="SUPFAM" id="SSF53649">
    <property type="entry name" value="Alkaline phosphatase-like"/>
    <property type="match status" value="1"/>
</dbReference>
<keyword evidence="2" id="KW-0479">Metal-binding</keyword>
<keyword evidence="5" id="KW-0732">Signal</keyword>
<dbReference type="PANTHER" id="PTHR42693">
    <property type="entry name" value="ARYLSULFATASE FAMILY MEMBER"/>
    <property type="match status" value="1"/>
</dbReference>
<dbReference type="CDD" id="cd16027">
    <property type="entry name" value="SGSH"/>
    <property type="match status" value="1"/>
</dbReference>
<sequence>MVKFSKSFALGMVTLALFSFCVAANSLEDNRHTDNRPNIVMIVADDHGLDAIGAYGNKVIKTPNIDALARDGARFENAFATVSSCSPSRSVILTGQHNHTNGMYGLQHKQHHFSSFDDVQSLPAILSENGYRTARIGKYHLGPNRVFSFDQVLSKGAANDMTSIARSPVEMAEKSKEFIEQDREPFFLYFASDDPHRGYPFETYPEPNRFGNRDQGYPGINEVVYPSDTVVVPPYLPDTPAARKEIAQYYQSISRLDQGVGKLIEILKAQGKYDNTLILYLSDNGIAFPGAKTNLYDAGIHLPLIVKAPAKQKSTATCKKTIQQCTVHTQMVSWVDLTPTILDYADVSSVPNTMQGKSFKAILENEHPAGWDRVFASHTMHEVMMYYPMRMVRTEQYKLIWNIAHELSYPFAADLQQSLIWQDVRRRGITQYAGRQIKDFLHRPEFELFDIQHDPEEQNNLAYLAEFSDVRAKLIQQLKVFQQSTQDPWFSKWQYQ</sequence>
<dbReference type="RefSeq" id="WP_191866729.1">
    <property type="nucleotide sequence ID" value="NZ_BMZC01000010.1"/>
</dbReference>
<evidence type="ECO:0000256" key="4">
    <source>
        <dbReference type="ARBA" id="ARBA00022837"/>
    </source>
</evidence>
<evidence type="ECO:0000256" key="5">
    <source>
        <dbReference type="SAM" id="SignalP"/>
    </source>
</evidence>
<dbReference type="AlphaFoldDB" id="A0A8H9ICZ1"/>
<protein>
    <submittedName>
        <fullName evidence="7">Heparan N-sulfatase</fullName>
    </submittedName>
</protein>
<reference evidence="7" key="1">
    <citation type="journal article" date="2014" name="Int. J. Syst. Evol. Microbiol.">
        <title>Complete genome sequence of Corynebacterium casei LMG S-19264T (=DSM 44701T), isolated from a smear-ripened cheese.</title>
        <authorList>
            <consortium name="US DOE Joint Genome Institute (JGI-PGF)"/>
            <person name="Walter F."/>
            <person name="Albersmeier A."/>
            <person name="Kalinowski J."/>
            <person name="Ruckert C."/>
        </authorList>
    </citation>
    <scope>NUCLEOTIDE SEQUENCE</scope>
    <source>
        <strain evidence="7">KCTC 32337</strain>
    </source>
</reference>